<evidence type="ECO:0000313" key="3">
    <source>
        <dbReference type="Proteomes" id="UP000018001"/>
    </source>
</evidence>
<dbReference type="Gene3D" id="2.60.120.260">
    <property type="entry name" value="Galactose-binding domain-like"/>
    <property type="match status" value="1"/>
</dbReference>
<feature type="domain" description="Mannosylglycerate hydrolase MGH1-like glycoside hydrolase" evidence="1">
    <location>
        <begin position="4"/>
        <end position="100"/>
    </location>
</feature>
<dbReference type="GO" id="GO:0003824">
    <property type="term" value="F:catalytic activity"/>
    <property type="evidence" value="ECO:0007669"/>
    <property type="project" value="UniProtKB-ARBA"/>
</dbReference>
<accession>V5GDX2</accession>
<evidence type="ECO:0000313" key="2">
    <source>
        <dbReference type="EMBL" id="GAE00287.1"/>
    </source>
</evidence>
<comment type="caution">
    <text evidence="2">The sequence shown here is derived from an EMBL/GenBank/DDBJ whole genome shotgun (WGS) entry which is preliminary data.</text>
</comment>
<dbReference type="Pfam" id="PF22422">
    <property type="entry name" value="MGH1-like_GH"/>
    <property type="match status" value="1"/>
</dbReference>
<dbReference type="InterPro" id="IPR054491">
    <property type="entry name" value="MGH1-like_GH"/>
</dbReference>
<keyword evidence="3" id="KW-1185">Reference proteome</keyword>
<name>V5GDX2_BYSSN</name>
<dbReference type="Gene3D" id="1.50.10.10">
    <property type="match status" value="1"/>
</dbReference>
<sequence length="360" mass="39846">MRSDQSINSYQYANALAISNLAGLAGDSAMAEQYQAKADTLKSLVPEYLWNSTFKHSIDLFCADDEYTIHWNPIRRRELVGYVPCTHDLPDINNIIAMRALILSITTRHRLQPVLSKADYTAIILQYTKLHYNPNDNGTLNLEEDYNANTGVPIVSLWCSPHYFHSGFVDQVIPESVGIRPITKDILEVNSLTGACSVSYFRIERTVYHGHDIPGQWDAAGDRCEKAGLQVEVDGKVVAQPIALSTQLSQDTKYPVGSVSVPDTTISHIPVVIEGRIDFGNATKVRRAEIAFFECVGLGVNVPGSYRVQVNTVDSWVDVANSVYDKPVASGITHVAWDAVLENQIRFVFTPLHQLGVGLV</sequence>
<evidence type="ECO:0000259" key="1">
    <source>
        <dbReference type="Pfam" id="PF22422"/>
    </source>
</evidence>
<dbReference type="InterPro" id="IPR008928">
    <property type="entry name" value="6-hairpin_glycosidase_sf"/>
</dbReference>
<gene>
    <name evidence="2" type="ORF">PVAR5_9028</name>
</gene>
<dbReference type="InParanoid" id="V5GDX2"/>
<dbReference type="Proteomes" id="UP000018001">
    <property type="component" value="Unassembled WGS sequence"/>
</dbReference>
<organism evidence="2 3">
    <name type="scientific">Byssochlamys spectabilis (strain No. 5 / NBRC 109023)</name>
    <name type="common">Paecilomyces variotii</name>
    <dbReference type="NCBI Taxonomy" id="1356009"/>
    <lineage>
        <taxon>Eukaryota</taxon>
        <taxon>Fungi</taxon>
        <taxon>Dikarya</taxon>
        <taxon>Ascomycota</taxon>
        <taxon>Pezizomycotina</taxon>
        <taxon>Eurotiomycetes</taxon>
        <taxon>Eurotiomycetidae</taxon>
        <taxon>Eurotiales</taxon>
        <taxon>Thermoascaceae</taxon>
        <taxon>Paecilomyces</taxon>
    </lineage>
</organism>
<dbReference type="InterPro" id="IPR012341">
    <property type="entry name" value="6hp_glycosidase-like_sf"/>
</dbReference>
<dbReference type="GO" id="GO:0005975">
    <property type="term" value="P:carbohydrate metabolic process"/>
    <property type="evidence" value="ECO:0007669"/>
    <property type="project" value="InterPro"/>
</dbReference>
<reference evidence="3" key="1">
    <citation type="journal article" date="2014" name="Genome Announc.">
        <title>Draft genome sequence of the formaldehyde-resistant fungus Byssochlamys spectabilis No. 5 (anamorph Paecilomyces variotii No. 5) (NBRC109023).</title>
        <authorList>
            <person name="Oka T."/>
            <person name="Ekino K."/>
            <person name="Fukuda K."/>
            <person name="Nomura Y."/>
        </authorList>
    </citation>
    <scope>NUCLEOTIDE SEQUENCE [LARGE SCALE GENOMIC DNA]</scope>
    <source>
        <strain evidence="3">No. 5 / NBRC 109023</strain>
    </source>
</reference>
<dbReference type="EMBL" id="BAUL01000486">
    <property type="protein sequence ID" value="GAE00287.1"/>
    <property type="molecule type" value="Genomic_DNA"/>
</dbReference>
<dbReference type="HOGENOM" id="CLU_769454_0_0_1"/>
<protein>
    <recommendedName>
        <fullName evidence="1">Mannosylglycerate hydrolase MGH1-like glycoside hydrolase domain-containing protein</fullName>
    </recommendedName>
</protein>
<dbReference type="OrthoDB" id="5382128at2759"/>
<dbReference type="SUPFAM" id="SSF48208">
    <property type="entry name" value="Six-hairpin glycosidases"/>
    <property type="match status" value="1"/>
</dbReference>
<dbReference type="AlphaFoldDB" id="V5GDX2"/>
<dbReference type="eggNOG" id="ENOG502S5DD">
    <property type="taxonomic scope" value="Eukaryota"/>
</dbReference>
<proteinExistence type="predicted"/>